<evidence type="ECO:0000313" key="1">
    <source>
        <dbReference type="EMBL" id="MPR36637.1"/>
    </source>
</evidence>
<dbReference type="AlphaFoldDB" id="A0A7C9BLK5"/>
<dbReference type="RefSeq" id="WP_152764724.1">
    <property type="nucleotide sequence ID" value="NZ_WHLY01000002.1"/>
</dbReference>
<evidence type="ECO:0000313" key="2">
    <source>
        <dbReference type="Proteomes" id="UP000479293"/>
    </source>
</evidence>
<proteinExistence type="predicted"/>
<keyword evidence="2" id="KW-1185">Reference proteome</keyword>
<gene>
    <name evidence="1" type="ORF">GBK04_25655</name>
</gene>
<name>A0A7C9BLK5_9BACT</name>
<comment type="caution">
    <text evidence="1">The sequence shown here is derived from an EMBL/GenBank/DDBJ whole genome shotgun (WGS) entry which is preliminary data.</text>
</comment>
<accession>A0A7C9BLK5</accession>
<organism evidence="1 2">
    <name type="scientific">Salmonirosea aquatica</name>
    <dbReference type="NCBI Taxonomy" id="2654236"/>
    <lineage>
        <taxon>Bacteria</taxon>
        <taxon>Pseudomonadati</taxon>
        <taxon>Bacteroidota</taxon>
        <taxon>Cytophagia</taxon>
        <taxon>Cytophagales</taxon>
        <taxon>Spirosomataceae</taxon>
        <taxon>Salmonirosea</taxon>
    </lineage>
</organism>
<dbReference type="EMBL" id="WHLY01000002">
    <property type="protein sequence ID" value="MPR36637.1"/>
    <property type="molecule type" value="Genomic_DNA"/>
</dbReference>
<dbReference type="Proteomes" id="UP000479293">
    <property type="component" value="Unassembled WGS sequence"/>
</dbReference>
<protein>
    <submittedName>
        <fullName evidence="1">Uncharacterized protein</fullName>
    </submittedName>
</protein>
<reference evidence="1 2" key="1">
    <citation type="submission" date="2019-10" db="EMBL/GenBank/DDBJ databases">
        <title>Draft Genome Sequence of Cytophagaceae sp. SJW1-29.</title>
        <authorList>
            <person name="Choi A."/>
        </authorList>
    </citation>
    <scope>NUCLEOTIDE SEQUENCE [LARGE SCALE GENOMIC DNA]</scope>
    <source>
        <strain evidence="1 2">SJW1-29</strain>
    </source>
</reference>
<sequence>MKLNLSEVSERLLAALANACQSDVVYHGQAQAVYHQGDGRNRLMTLSDPIKMVGIEGKAQTQLAWLAETLVGVEGRSYGTGGTNLFTATVSLLVLSRQSDTLGVLLQVLSGSYDVQVTGVDMNTLRVIREGWLVDVGKDKNYDPALLAWNIRCRINNVQLVKDC</sequence>